<evidence type="ECO:0000256" key="1">
    <source>
        <dbReference type="SAM" id="MobiDB-lite"/>
    </source>
</evidence>
<dbReference type="InterPro" id="IPR041459">
    <property type="entry name" value="MPTase-PolyVal"/>
</dbReference>
<dbReference type="AlphaFoldDB" id="A0A6M2Z7P1"/>
<sequence length="333" mass="38525">MSKYQKYKRKSSEEKKKEIRYLTKEATEKMRNVSTDPKEVKDYLDFMSKFHKYSAKNQTLLNSQYNGANAVGSAKRWKDDHGLYIRKGQKALKVFAPTKYDLYNVEGKKLTFTQLNKSQQAQAKSGGLNDKKSQVTGFKLVPVFDVTQTTAKPEDYPKFYPNRPQQYNYNGKYLDNLKEAMLTTTKKENIAVKDKETIHNAARGYYNPEKQVIAMSDNSTDTEFVHTLSHELAHHKLHRNETEMSTGLKEVEAEMTAYVVSKHFGIDTEKQSMEYMNGWSRDMKDTESIEASLERIQKTSHSIIEGVTSELESGMKQSLEKKKTLNRMNEREL</sequence>
<proteinExistence type="predicted"/>
<dbReference type="EMBL" id="MK798156">
    <property type="protein sequence ID" value="QEO73328.1"/>
    <property type="molecule type" value="Genomic_DNA"/>
</dbReference>
<geneLocation type="plasmid" evidence="3">
    <name>pfas4-2</name>
</geneLocation>
<dbReference type="Gene3D" id="1.10.10.2910">
    <property type="match status" value="1"/>
</dbReference>
<evidence type="ECO:0000259" key="2">
    <source>
        <dbReference type="Pfam" id="PF18818"/>
    </source>
</evidence>
<feature type="region of interest" description="Disordered" evidence="1">
    <location>
        <begin position="312"/>
        <end position="333"/>
    </location>
</feature>
<dbReference type="Pfam" id="PF18818">
    <property type="entry name" value="MPTase-PolyVal"/>
    <property type="match status" value="1"/>
</dbReference>
<accession>A0A6M2Z7P1</accession>
<name>A0A6M2Z7P1_ENTHR</name>
<protein>
    <submittedName>
        <fullName evidence="3">ImmA/IrrE family metallo-endopeptidase</fullName>
    </submittedName>
</protein>
<keyword evidence="3" id="KW-0614">Plasmid</keyword>
<reference evidence="3" key="1">
    <citation type="submission" date="2019-04" db="EMBL/GenBank/DDBJ databases">
        <title>Coexistence of cfr and poxtA in Enterococcus hirae Isolated from swine.</title>
        <authorList>
            <person name="Li D."/>
            <person name="Du X.-D."/>
        </authorList>
    </citation>
    <scope>NUCLEOTIDE SEQUENCE</scope>
    <source>
        <strain evidence="3">Fas4</strain>
        <plasmid evidence="3">pfas4-2</plasmid>
    </source>
</reference>
<evidence type="ECO:0000313" key="3">
    <source>
        <dbReference type="EMBL" id="QEO73328.1"/>
    </source>
</evidence>
<feature type="domain" description="Polyvalent protein metallopeptidase" evidence="2">
    <location>
        <begin position="195"/>
        <end position="286"/>
    </location>
</feature>
<organism evidence="3">
    <name type="scientific">Enterococcus hirae</name>
    <dbReference type="NCBI Taxonomy" id="1354"/>
    <lineage>
        <taxon>Bacteria</taxon>
        <taxon>Bacillati</taxon>
        <taxon>Bacillota</taxon>
        <taxon>Bacilli</taxon>
        <taxon>Lactobacillales</taxon>
        <taxon>Enterococcaceae</taxon>
        <taxon>Enterococcus</taxon>
    </lineage>
</organism>
<feature type="compositionally biased region" description="Basic and acidic residues" evidence="1">
    <location>
        <begin position="318"/>
        <end position="333"/>
    </location>
</feature>
<dbReference type="RefSeq" id="WP_181711026.1">
    <property type="nucleotide sequence ID" value="NZ_MK798156.1"/>
</dbReference>